<name>A0AAV8VZM5_9CUCU</name>
<keyword evidence="2" id="KW-1185">Reference proteome</keyword>
<dbReference type="EMBL" id="JANEYG010000016">
    <property type="protein sequence ID" value="KAJ8919699.1"/>
    <property type="molecule type" value="Genomic_DNA"/>
</dbReference>
<comment type="caution">
    <text evidence="1">The sequence shown here is derived from an EMBL/GenBank/DDBJ whole genome shotgun (WGS) entry which is preliminary data.</text>
</comment>
<evidence type="ECO:0000313" key="1">
    <source>
        <dbReference type="EMBL" id="KAJ8919699.1"/>
    </source>
</evidence>
<protein>
    <submittedName>
        <fullName evidence="1">Uncharacterized protein</fullName>
    </submittedName>
</protein>
<organism evidence="1 2">
    <name type="scientific">Exocentrus adspersus</name>
    <dbReference type="NCBI Taxonomy" id="1586481"/>
    <lineage>
        <taxon>Eukaryota</taxon>
        <taxon>Metazoa</taxon>
        <taxon>Ecdysozoa</taxon>
        <taxon>Arthropoda</taxon>
        <taxon>Hexapoda</taxon>
        <taxon>Insecta</taxon>
        <taxon>Pterygota</taxon>
        <taxon>Neoptera</taxon>
        <taxon>Endopterygota</taxon>
        <taxon>Coleoptera</taxon>
        <taxon>Polyphaga</taxon>
        <taxon>Cucujiformia</taxon>
        <taxon>Chrysomeloidea</taxon>
        <taxon>Cerambycidae</taxon>
        <taxon>Lamiinae</taxon>
        <taxon>Acanthocinini</taxon>
        <taxon>Exocentrus</taxon>
    </lineage>
</organism>
<evidence type="ECO:0000313" key="2">
    <source>
        <dbReference type="Proteomes" id="UP001159042"/>
    </source>
</evidence>
<gene>
    <name evidence="1" type="ORF">NQ315_006227</name>
</gene>
<sequence>MKSSPQHSTQGPQARHCFWSTNDFGMIPLGEAKEIATKARHRMTFMVTHLDCKLMKGRFQHLQRFRHDENDSGFHFGDQSAC</sequence>
<proteinExistence type="predicted"/>
<dbReference type="AlphaFoldDB" id="A0AAV8VZM5"/>
<dbReference type="Proteomes" id="UP001159042">
    <property type="component" value="Unassembled WGS sequence"/>
</dbReference>
<accession>A0AAV8VZM5</accession>
<reference evidence="1 2" key="1">
    <citation type="journal article" date="2023" name="Insect Mol. Biol.">
        <title>Genome sequencing provides insights into the evolution of gene families encoding plant cell wall-degrading enzymes in longhorned beetles.</title>
        <authorList>
            <person name="Shin N.R."/>
            <person name="Okamura Y."/>
            <person name="Kirsch R."/>
            <person name="Pauchet Y."/>
        </authorList>
    </citation>
    <scope>NUCLEOTIDE SEQUENCE [LARGE SCALE GENOMIC DNA]</scope>
    <source>
        <strain evidence="1">EAD_L_NR</strain>
    </source>
</reference>